<sequence>VASHFVTSPQTGKRHAYFMMDLDELPGWRATVRLDDLDGTPVATEIRLTAESVETHLDSQTTSSSLGLQSGSDLPESGLTATMLRKVAIDRLIKRGLAVIPVEILDRPWTNWLSVDRNRVGRAGRDDRYYAEWAAAYTQLLNTGENKPAIRLAKDKYLSVSQVRTILGEASRRGLLTQAPRGQAGGSLTPLAKSILTESRGGKEN</sequence>
<protein>
    <submittedName>
        <fullName evidence="2">Uncharacterized protein</fullName>
    </submittedName>
</protein>
<accession>A0A382CXH6</accession>
<evidence type="ECO:0000313" key="2">
    <source>
        <dbReference type="EMBL" id="SVB30906.1"/>
    </source>
</evidence>
<organism evidence="2">
    <name type="scientific">marine metagenome</name>
    <dbReference type="NCBI Taxonomy" id="408172"/>
    <lineage>
        <taxon>unclassified sequences</taxon>
        <taxon>metagenomes</taxon>
        <taxon>ecological metagenomes</taxon>
    </lineage>
</organism>
<name>A0A382CXH6_9ZZZZ</name>
<evidence type="ECO:0000256" key="1">
    <source>
        <dbReference type="SAM" id="MobiDB-lite"/>
    </source>
</evidence>
<feature type="non-terminal residue" evidence="2">
    <location>
        <position position="1"/>
    </location>
</feature>
<dbReference type="AlphaFoldDB" id="A0A382CXH6"/>
<reference evidence="2" key="1">
    <citation type="submission" date="2018-05" db="EMBL/GenBank/DDBJ databases">
        <authorList>
            <person name="Lanie J.A."/>
            <person name="Ng W.-L."/>
            <person name="Kazmierczak K.M."/>
            <person name="Andrzejewski T.M."/>
            <person name="Davidsen T.M."/>
            <person name="Wayne K.J."/>
            <person name="Tettelin H."/>
            <person name="Glass J.I."/>
            <person name="Rusch D."/>
            <person name="Podicherti R."/>
            <person name="Tsui H.-C.T."/>
            <person name="Winkler M.E."/>
        </authorList>
    </citation>
    <scope>NUCLEOTIDE SEQUENCE</scope>
</reference>
<dbReference type="EMBL" id="UINC01036634">
    <property type="protein sequence ID" value="SVB30906.1"/>
    <property type="molecule type" value="Genomic_DNA"/>
</dbReference>
<feature type="region of interest" description="Disordered" evidence="1">
    <location>
        <begin position="178"/>
        <end position="205"/>
    </location>
</feature>
<proteinExistence type="predicted"/>
<gene>
    <name evidence="2" type="ORF">METZ01_LOCUS183760</name>
</gene>